<comment type="similarity">
    <text evidence="3">Belongs to the UPRTase family.</text>
</comment>
<evidence type="ECO:0000256" key="8">
    <source>
        <dbReference type="ARBA" id="ARBA00022741"/>
    </source>
</evidence>
<evidence type="ECO:0000256" key="6">
    <source>
        <dbReference type="ARBA" id="ARBA00022676"/>
    </source>
</evidence>
<evidence type="ECO:0000256" key="4">
    <source>
        <dbReference type="ARBA" id="ARBA00011894"/>
    </source>
</evidence>
<dbReference type="RefSeq" id="WP_015440676.1">
    <property type="nucleotide sequence ID" value="NC_020520.1"/>
</dbReference>
<dbReference type="Gene3D" id="3.40.50.2020">
    <property type="match status" value="1"/>
</dbReference>
<evidence type="ECO:0000313" key="13">
    <source>
        <dbReference type="Proteomes" id="UP000011863"/>
    </source>
</evidence>
<dbReference type="UniPathway" id="UPA00574">
    <property type="reaction ID" value="UER00636"/>
</dbReference>
<dbReference type="Pfam" id="PF14681">
    <property type="entry name" value="UPRTase"/>
    <property type="match status" value="1"/>
</dbReference>
<evidence type="ECO:0000256" key="1">
    <source>
        <dbReference type="ARBA" id="ARBA00001946"/>
    </source>
</evidence>
<dbReference type="EMBL" id="AP012057">
    <property type="protein sequence ID" value="BAN01429.1"/>
    <property type="molecule type" value="Genomic_DNA"/>
</dbReference>
<organism evidence="12 13">
    <name type="scientific">Ilumatobacter coccineus (strain NBRC 103263 / KCTC 29153 / YM16-304)</name>
    <dbReference type="NCBI Taxonomy" id="1313172"/>
    <lineage>
        <taxon>Bacteria</taxon>
        <taxon>Bacillati</taxon>
        <taxon>Actinomycetota</taxon>
        <taxon>Acidimicrobiia</taxon>
        <taxon>Acidimicrobiales</taxon>
        <taxon>Ilumatobacteraceae</taxon>
        <taxon>Ilumatobacter</taxon>
    </lineage>
</organism>
<evidence type="ECO:0000259" key="11">
    <source>
        <dbReference type="Pfam" id="PF14681"/>
    </source>
</evidence>
<keyword evidence="5" id="KW-0021">Allosteric enzyme</keyword>
<dbReference type="EC" id="2.4.2.9" evidence="4 10"/>
<comment type="cofactor">
    <cofactor evidence="1">
        <name>Mg(2+)</name>
        <dbReference type="ChEBI" id="CHEBI:18420"/>
    </cofactor>
</comment>
<dbReference type="Proteomes" id="UP000011863">
    <property type="component" value="Chromosome"/>
</dbReference>
<dbReference type="GO" id="GO:0006223">
    <property type="term" value="P:uracil salvage"/>
    <property type="evidence" value="ECO:0007669"/>
    <property type="project" value="InterPro"/>
</dbReference>
<dbReference type="GO" id="GO:0004845">
    <property type="term" value="F:uracil phosphoribosyltransferase activity"/>
    <property type="evidence" value="ECO:0007669"/>
    <property type="project" value="UniProtKB-UniRule"/>
</dbReference>
<comment type="pathway">
    <text evidence="2">Pyrimidine metabolism; UMP biosynthesis via salvage pathway; UMP from uracil: step 1/1.</text>
</comment>
<sequence>MTVHTVVVDHPLVLDALATIRNVDTPNALFRQNLERIGMLLIAEATQSLPTVVGVVTTPLTETSATRLAVQPIIVPILRAGLGFLAPAQQLLPNADVGFIGIARNEETHQPEPYVNKLPDTMAGRPVIVVDPMLATGGSLIHTLELLIESGAEQPLTVVCALCAPEGIEAVEQSGIDVVLYTASIDDHLNENAYIVPGLGDAGDRQF</sequence>
<evidence type="ECO:0000313" key="12">
    <source>
        <dbReference type="EMBL" id="BAN01429.1"/>
    </source>
</evidence>
<reference evidence="12 13" key="1">
    <citation type="journal article" date="2013" name="Int. J. Syst. Evol. Microbiol.">
        <title>Ilumatobacter nonamiense sp. nov. and Ilumatobacter coccineum sp. nov., isolated from seashore sand.</title>
        <authorList>
            <person name="Matsumoto A."/>
            <person name="Kasai H."/>
            <person name="Matsuo Y."/>
            <person name="Shizuri Y."/>
            <person name="Ichikawa N."/>
            <person name="Fujita N."/>
            <person name="Omura S."/>
            <person name="Takahashi Y."/>
        </authorList>
    </citation>
    <scope>NUCLEOTIDE SEQUENCE [LARGE SCALE GENOMIC DNA]</scope>
    <source>
        <strain evidence="13">NBRC 103263 / KCTC 29153 / YM16-304</strain>
    </source>
</reference>
<evidence type="ECO:0000256" key="3">
    <source>
        <dbReference type="ARBA" id="ARBA00009516"/>
    </source>
</evidence>
<dbReference type="CDD" id="cd06223">
    <property type="entry name" value="PRTases_typeI"/>
    <property type="match status" value="1"/>
</dbReference>
<dbReference type="PANTHER" id="PTHR32315">
    <property type="entry name" value="ADENINE PHOSPHORIBOSYLTRANSFERASE"/>
    <property type="match status" value="1"/>
</dbReference>
<dbReference type="AlphaFoldDB" id="A0A6C7E8A4"/>
<gene>
    <name evidence="12" type="primary">upp</name>
    <name evidence="12" type="ORF">YM304_11150</name>
</gene>
<keyword evidence="9" id="KW-0342">GTP-binding</keyword>
<keyword evidence="13" id="KW-1185">Reference proteome</keyword>
<dbReference type="NCBIfam" id="NF001097">
    <property type="entry name" value="PRK00129.1"/>
    <property type="match status" value="1"/>
</dbReference>
<dbReference type="OrthoDB" id="9781675at2"/>
<keyword evidence="6 12" id="KW-0328">Glycosyltransferase</keyword>
<protein>
    <recommendedName>
        <fullName evidence="4 10">Uracil phosphoribosyltransferase</fullName>
        <ecNumber evidence="4 10">2.4.2.9</ecNumber>
    </recommendedName>
</protein>
<keyword evidence="8" id="KW-0547">Nucleotide-binding</keyword>
<dbReference type="GO" id="GO:0005525">
    <property type="term" value="F:GTP binding"/>
    <property type="evidence" value="ECO:0007669"/>
    <property type="project" value="UniProtKB-KW"/>
</dbReference>
<dbReference type="NCBIfam" id="TIGR01091">
    <property type="entry name" value="upp"/>
    <property type="match status" value="1"/>
</dbReference>
<evidence type="ECO:0000256" key="9">
    <source>
        <dbReference type="ARBA" id="ARBA00023134"/>
    </source>
</evidence>
<evidence type="ECO:0000256" key="5">
    <source>
        <dbReference type="ARBA" id="ARBA00022533"/>
    </source>
</evidence>
<dbReference type="InterPro" id="IPR005765">
    <property type="entry name" value="UPRT"/>
</dbReference>
<evidence type="ECO:0000256" key="10">
    <source>
        <dbReference type="NCBIfam" id="TIGR01091"/>
    </source>
</evidence>
<dbReference type="PANTHER" id="PTHR32315:SF4">
    <property type="entry name" value="URACIL PHOSPHORIBOSYLTRANSFERASE, CHLOROPLASTIC"/>
    <property type="match status" value="1"/>
</dbReference>
<dbReference type="InterPro" id="IPR000836">
    <property type="entry name" value="PRTase_dom"/>
</dbReference>
<keyword evidence="7 12" id="KW-0808">Transferase</keyword>
<dbReference type="SUPFAM" id="SSF53271">
    <property type="entry name" value="PRTase-like"/>
    <property type="match status" value="1"/>
</dbReference>
<feature type="domain" description="Phosphoribosyltransferase" evidence="11">
    <location>
        <begin position="7"/>
        <end position="207"/>
    </location>
</feature>
<dbReference type="GO" id="GO:0044206">
    <property type="term" value="P:UMP salvage"/>
    <property type="evidence" value="ECO:0007669"/>
    <property type="project" value="UniProtKB-UniPathway"/>
</dbReference>
<evidence type="ECO:0000256" key="7">
    <source>
        <dbReference type="ARBA" id="ARBA00022679"/>
    </source>
</evidence>
<dbReference type="InterPro" id="IPR050054">
    <property type="entry name" value="UPRTase/APRTase"/>
</dbReference>
<dbReference type="KEGG" id="aym:YM304_11150"/>
<dbReference type="InterPro" id="IPR029057">
    <property type="entry name" value="PRTase-like"/>
</dbReference>
<dbReference type="FunFam" id="3.40.50.2020:FF:000023">
    <property type="entry name" value="Probable uracil phosphoribosyltransferase"/>
    <property type="match status" value="1"/>
</dbReference>
<accession>A0A6C7E8A4</accession>
<proteinExistence type="inferred from homology"/>
<name>A0A6C7E8A4_ILUCY</name>
<evidence type="ECO:0000256" key="2">
    <source>
        <dbReference type="ARBA" id="ARBA00005180"/>
    </source>
</evidence>